<organism evidence="3 4">
    <name type="scientific">Shewanella psychropiezotolerans</name>
    <dbReference type="NCBI Taxonomy" id="2593655"/>
    <lineage>
        <taxon>Bacteria</taxon>
        <taxon>Pseudomonadati</taxon>
        <taxon>Pseudomonadota</taxon>
        <taxon>Gammaproteobacteria</taxon>
        <taxon>Alteromonadales</taxon>
        <taxon>Shewanellaceae</taxon>
        <taxon>Shewanella</taxon>
    </lineage>
</organism>
<dbReference type="EMBL" id="CP041614">
    <property type="protein sequence ID" value="QDO85714.1"/>
    <property type="molecule type" value="Genomic_DNA"/>
</dbReference>
<dbReference type="PANTHER" id="PTHR33840:SF1">
    <property type="entry name" value="TLE1 PHOSPHOLIPASE DOMAIN-CONTAINING PROTEIN"/>
    <property type="match status" value="1"/>
</dbReference>
<feature type="region of interest" description="Disordered" evidence="1">
    <location>
        <begin position="118"/>
        <end position="140"/>
    </location>
</feature>
<dbReference type="InterPro" id="IPR018712">
    <property type="entry name" value="Tle1-like_cat"/>
</dbReference>
<feature type="compositionally biased region" description="Basic and acidic residues" evidence="1">
    <location>
        <begin position="128"/>
        <end position="139"/>
    </location>
</feature>
<evidence type="ECO:0000313" key="4">
    <source>
        <dbReference type="Proteomes" id="UP000315947"/>
    </source>
</evidence>
<name>A0ABX5X2Y9_9GAMM</name>
<feature type="domain" description="T6SS Phospholipase effector Tle1-like catalytic" evidence="2">
    <location>
        <begin position="367"/>
        <end position="470"/>
    </location>
</feature>
<protein>
    <submittedName>
        <fullName evidence="3">DUF2235 domain-containing protein</fullName>
    </submittedName>
</protein>
<sequence length="689" mass="77270">MDGKCMSNQHCIACEQSDHWIEIDIRDENNHPFQGIKAFITDSGGNSQEVTLTGRPQLLNNLAPGIVTITLDTEPWLTESMTRKPRLESEDNQVVSYSDQKNGFSDTPKNYLHLTSGDLVTEPPKTPLPERHQTGKGDSGEYELFTNKSYVLEVKAFNWLTVRMGLFFDGTGNNTANALWAREVLEKNTAEWLVSCGADTVEEAEALQALCSKPVDPEIEGSAANELTNVYKLQQLYAVTKANKKGIEKAIYLTSLYINGIGTANEEPGSDGPAEDDILGSGFGRGERGVVARVEEGLETICKQVAKELQDQNLSTFDGIDKIEFDVFGFSRGAAAARHCINEILLEQKGLFVENFLKEKYSIELHPFFDWQDSEYYEIHFAGLFDTVAAIASLWDGMDPHDDDNGEVKLWLDPKRVKQAVHLIAHHKDEFRYNFSLNQLNNASQSPSSQFVEITLPGVHSDIGGGYFSRQFFSGALQKYDKQYLDTKRVAAYSSFLRTRRDQSDDEAARNSNAFKKIIDESQRLIKGNWCSSSQLTIKYVIRSGHHSSKRAGTSRDRISVELFMSRVIEGDLSRLSLRLMAGLAEFKGVLWDDEAGATWEEPNYKVVDFNSAFDVNGLSFSQVCKDTLVQAKQGKILPELLNQEFHLGLRRHFVHYSSDCDFISGTPIIPNKANENFTRVKHPCKQGT</sequence>
<dbReference type="Proteomes" id="UP000315947">
    <property type="component" value="Chromosome"/>
</dbReference>
<dbReference type="Pfam" id="PF09994">
    <property type="entry name" value="T6SS_Tle1-like_cat"/>
    <property type="match status" value="1"/>
</dbReference>
<proteinExistence type="predicted"/>
<evidence type="ECO:0000259" key="2">
    <source>
        <dbReference type="Pfam" id="PF09994"/>
    </source>
</evidence>
<reference evidence="3 4" key="1">
    <citation type="submission" date="2019-07" db="EMBL/GenBank/DDBJ databases">
        <title>Shewanella sp. YLB-06 whole genomic sequence.</title>
        <authorList>
            <person name="Yu L."/>
        </authorList>
    </citation>
    <scope>NUCLEOTIDE SEQUENCE [LARGE SCALE GENOMIC DNA]</scope>
    <source>
        <strain evidence="3 4">YLB-06</strain>
    </source>
</reference>
<evidence type="ECO:0000256" key="1">
    <source>
        <dbReference type="SAM" id="MobiDB-lite"/>
    </source>
</evidence>
<gene>
    <name evidence="3" type="ORF">FM037_23665</name>
</gene>
<keyword evidence="4" id="KW-1185">Reference proteome</keyword>
<evidence type="ECO:0000313" key="3">
    <source>
        <dbReference type="EMBL" id="QDO85714.1"/>
    </source>
</evidence>
<accession>A0ABX5X2Y9</accession>
<dbReference type="PANTHER" id="PTHR33840">
    <property type="match status" value="1"/>
</dbReference>